<proteinExistence type="predicted"/>
<evidence type="ECO:0008006" key="5">
    <source>
        <dbReference type="Google" id="ProtNLM"/>
    </source>
</evidence>
<feature type="compositionally biased region" description="Low complexity" evidence="1">
    <location>
        <begin position="233"/>
        <end position="248"/>
    </location>
</feature>
<gene>
    <name evidence="3" type="ORF">K8089_07320</name>
</gene>
<evidence type="ECO:0000256" key="2">
    <source>
        <dbReference type="SAM" id="SignalP"/>
    </source>
</evidence>
<keyword evidence="4" id="KW-1185">Reference proteome</keyword>
<dbReference type="EMBL" id="JAIRBA010000011">
    <property type="protein sequence ID" value="MCG2418828.1"/>
    <property type="molecule type" value="Genomic_DNA"/>
</dbReference>
<evidence type="ECO:0000313" key="4">
    <source>
        <dbReference type="Proteomes" id="UP001139461"/>
    </source>
</evidence>
<dbReference type="RefSeq" id="WP_237602618.1">
    <property type="nucleotide sequence ID" value="NZ_JAIRBA010000011.1"/>
</dbReference>
<protein>
    <recommendedName>
        <fullName evidence="5">Microcystin-dependent protein</fullName>
    </recommendedName>
</protein>
<dbReference type="AlphaFoldDB" id="A0A9X1QXB8"/>
<evidence type="ECO:0000256" key="1">
    <source>
        <dbReference type="SAM" id="MobiDB-lite"/>
    </source>
</evidence>
<accession>A0A9X1QXB8</accession>
<keyword evidence="2" id="KW-0732">Signal</keyword>
<feature type="region of interest" description="Disordered" evidence="1">
    <location>
        <begin position="185"/>
        <end position="209"/>
    </location>
</feature>
<sequence length="289" mass="30561">MQQSTRATIYVLSLLLSISATSQVGIGTTTPEAALDVKSSDKGILFPRVELSSYTDVSTIVDPRGGSLPPGTFVFNIGASGLAPTGYYLWDGNNWINIKGIRQGDLKYSVQTQDHNGWYLVNGRALNTLPATAQIAASQLGLTSTLPNAADSYLKGKTSTETLASIVGSNSRTLTTANIPSFSANGTTEYDGGHTHPNTTTANNERHGHTWQEKGTTDWFYGKDGSLSVPVFTSSSTRSSGASGSHSHNFNTNPSSHNHTATATYSGAASSFNTKPNSLAVNIFIFLGE</sequence>
<feature type="signal peptide" evidence="2">
    <location>
        <begin position="1"/>
        <end position="22"/>
    </location>
</feature>
<feature type="chain" id="PRO_5040824797" description="Microcystin-dependent protein" evidence="2">
    <location>
        <begin position="23"/>
        <end position="289"/>
    </location>
</feature>
<organism evidence="3 4">
    <name type="scientific">Aequorivita vitellina</name>
    <dbReference type="NCBI Taxonomy" id="2874475"/>
    <lineage>
        <taxon>Bacteria</taxon>
        <taxon>Pseudomonadati</taxon>
        <taxon>Bacteroidota</taxon>
        <taxon>Flavobacteriia</taxon>
        <taxon>Flavobacteriales</taxon>
        <taxon>Flavobacteriaceae</taxon>
        <taxon>Aequorivita</taxon>
    </lineage>
</organism>
<name>A0A9X1QXB8_9FLAO</name>
<reference evidence="3" key="1">
    <citation type="submission" date="2021-09" db="EMBL/GenBank/DDBJ databases">
        <title>Genome of Aequorivita sp. strain F47161.</title>
        <authorList>
            <person name="Wang Y."/>
        </authorList>
    </citation>
    <scope>NUCLEOTIDE SEQUENCE</scope>
    <source>
        <strain evidence="3">F47161</strain>
    </source>
</reference>
<comment type="caution">
    <text evidence="3">The sequence shown here is derived from an EMBL/GenBank/DDBJ whole genome shotgun (WGS) entry which is preliminary data.</text>
</comment>
<feature type="region of interest" description="Disordered" evidence="1">
    <location>
        <begin position="232"/>
        <end position="262"/>
    </location>
</feature>
<evidence type="ECO:0000313" key="3">
    <source>
        <dbReference type="EMBL" id="MCG2418828.1"/>
    </source>
</evidence>
<dbReference type="Proteomes" id="UP001139461">
    <property type="component" value="Unassembled WGS sequence"/>
</dbReference>
<feature type="compositionally biased region" description="Polar residues" evidence="1">
    <location>
        <begin position="249"/>
        <end position="259"/>
    </location>
</feature>